<reference evidence="8 9" key="1">
    <citation type="journal article" date="2022" name="Nat. Ecol. Evol.">
        <title>A masculinizing supergene underlies an exaggerated male reproductive morph in a spider.</title>
        <authorList>
            <person name="Hendrickx F."/>
            <person name="De Corte Z."/>
            <person name="Sonet G."/>
            <person name="Van Belleghem S.M."/>
            <person name="Kostlbacher S."/>
            <person name="Vangestel C."/>
        </authorList>
    </citation>
    <scope>NUCLEOTIDE SEQUENCE [LARGE SCALE GENOMIC DNA]</scope>
    <source>
        <strain evidence="8">W744_W776</strain>
    </source>
</reference>
<protein>
    <recommendedName>
        <fullName evidence="10">Tubulin epsilon chain</fullName>
    </recommendedName>
</protein>
<evidence type="ECO:0000256" key="3">
    <source>
        <dbReference type="ARBA" id="ARBA00022741"/>
    </source>
</evidence>
<sequence length="465" mass="52998">MPQSIFIQVGQCGNQIGYRFWDLALKEYKFHKTCIEDMDNFFKVCDTSRKFGSVDPTRFKARAVLVDMEEGVISEVLKGPLGHIFDKKQLVTDVSGSGNNWAVGNKFYGRKYQDCLIDLFRKEAEECESLQCFFLLHSMGGGTGSGLGTAVLEYLYDEFPRIPRFVFPAFPSLQDDVITSPYNTVLANSQLIKFADCVIPFQNKALIDVCNRDIKKKRYQIVMDQTEAKLHKKHIKIKPDVPQSITNSNPFDEMNDVIANAILNLTCSSRFPGSLNVDINEIIMNMTPYPRLHYLIPSAYPLFPLSDNCRTDQMFNEAFSNGSQLFNCGFNKGLLLASSLLCRGKVSMSDVQHNIERLKGTIKFVPWNGDGWKIGLCKIPPIFYSHSILILSNTSSIILPFSRMQENFLKMYKKKAHLHHFLEVEGMENDTFMSSLDDLVLLIDEYAEIERVTQVLEQSRVNIQM</sequence>
<dbReference type="InterPro" id="IPR008280">
    <property type="entry name" value="Tub_FtsZ_C"/>
</dbReference>
<proteinExistence type="inferred from homology"/>
<keyword evidence="4 5" id="KW-0342">GTP-binding</keyword>
<dbReference type="Pfam" id="PF03953">
    <property type="entry name" value="Tubulin_C"/>
    <property type="match status" value="1"/>
</dbReference>
<evidence type="ECO:0000256" key="5">
    <source>
        <dbReference type="RuleBase" id="RU000352"/>
    </source>
</evidence>
<evidence type="ECO:0000313" key="8">
    <source>
        <dbReference type="EMBL" id="KAG8186625.1"/>
    </source>
</evidence>
<keyword evidence="2 5" id="KW-0493">Microtubule</keyword>
<dbReference type="Proteomes" id="UP000827092">
    <property type="component" value="Unassembled WGS sequence"/>
</dbReference>
<feature type="domain" description="Tubulin/FtsZ GTPase" evidence="6">
    <location>
        <begin position="48"/>
        <end position="273"/>
    </location>
</feature>
<dbReference type="InterPro" id="IPR004057">
    <property type="entry name" value="Epsilon_tubulin"/>
</dbReference>
<dbReference type="Pfam" id="PF00091">
    <property type="entry name" value="Tubulin"/>
    <property type="match status" value="1"/>
</dbReference>
<dbReference type="PANTHER" id="PTHR11588">
    <property type="entry name" value="TUBULIN"/>
    <property type="match status" value="1"/>
</dbReference>
<dbReference type="AlphaFoldDB" id="A0AAV6UQV6"/>
<evidence type="ECO:0000256" key="2">
    <source>
        <dbReference type="ARBA" id="ARBA00022701"/>
    </source>
</evidence>
<evidence type="ECO:0000313" key="9">
    <source>
        <dbReference type="Proteomes" id="UP000827092"/>
    </source>
</evidence>
<evidence type="ECO:0008006" key="10">
    <source>
        <dbReference type="Google" id="ProtNLM"/>
    </source>
</evidence>
<dbReference type="SMART" id="SM00865">
    <property type="entry name" value="Tubulin_C"/>
    <property type="match status" value="1"/>
</dbReference>
<dbReference type="InterPro" id="IPR003008">
    <property type="entry name" value="Tubulin_FtsZ_GTPase"/>
</dbReference>
<evidence type="ECO:0000256" key="4">
    <source>
        <dbReference type="ARBA" id="ARBA00023134"/>
    </source>
</evidence>
<keyword evidence="3 5" id="KW-0547">Nucleotide-binding</keyword>
<feature type="domain" description="Tubulin/FtsZ 2-layer sandwich" evidence="7">
    <location>
        <begin position="275"/>
        <end position="406"/>
    </location>
</feature>
<dbReference type="Gene3D" id="3.40.50.1440">
    <property type="entry name" value="Tubulin/FtsZ, GTPase domain"/>
    <property type="match status" value="1"/>
</dbReference>
<dbReference type="CDD" id="cd02190">
    <property type="entry name" value="epsilon_tubulin"/>
    <property type="match status" value="1"/>
</dbReference>
<dbReference type="GO" id="GO:0007017">
    <property type="term" value="P:microtubule-based process"/>
    <property type="evidence" value="ECO:0007669"/>
    <property type="project" value="InterPro"/>
</dbReference>
<name>A0AAV6UQV6_9ARAC</name>
<dbReference type="SUPFAM" id="SSF55307">
    <property type="entry name" value="Tubulin C-terminal domain-like"/>
    <property type="match status" value="1"/>
</dbReference>
<dbReference type="PRINTS" id="PR01519">
    <property type="entry name" value="EPSLNTUBULIN"/>
</dbReference>
<keyword evidence="9" id="KW-1185">Reference proteome</keyword>
<dbReference type="GO" id="GO:0005525">
    <property type="term" value="F:GTP binding"/>
    <property type="evidence" value="ECO:0007669"/>
    <property type="project" value="UniProtKB-UniRule"/>
</dbReference>
<dbReference type="PROSITE" id="PS00227">
    <property type="entry name" value="TUBULIN"/>
    <property type="match status" value="1"/>
</dbReference>
<evidence type="ECO:0000259" key="7">
    <source>
        <dbReference type="SMART" id="SM00865"/>
    </source>
</evidence>
<dbReference type="GO" id="GO:0005874">
    <property type="term" value="C:microtubule"/>
    <property type="evidence" value="ECO:0007669"/>
    <property type="project" value="UniProtKB-KW"/>
</dbReference>
<comment type="caution">
    <text evidence="8">The sequence shown here is derived from an EMBL/GenBank/DDBJ whole genome shotgun (WGS) entry which is preliminary data.</text>
</comment>
<evidence type="ECO:0000256" key="1">
    <source>
        <dbReference type="ARBA" id="ARBA00009636"/>
    </source>
</evidence>
<organism evidence="8 9">
    <name type="scientific">Oedothorax gibbosus</name>
    <dbReference type="NCBI Taxonomy" id="931172"/>
    <lineage>
        <taxon>Eukaryota</taxon>
        <taxon>Metazoa</taxon>
        <taxon>Ecdysozoa</taxon>
        <taxon>Arthropoda</taxon>
        <taxon>Chelicerata</taxon>
        <taxon>Arachnida</taxon>
        <taxon>Araneae</taxon>
        <taxon>Araneomorphae</taxon>
        <taxon>Entelegynae</taxon>
        <taxon>Araneoidea</taxon>
        <taxon>Linyphiidae</taxon>
        <taxon>Erigoninae</taxon>
        <taxon>Oedothorax</taxon>
    </lineage>
</organism>
<dbReference type="InterPro" id="IPR018316">
    <property type="entry name" value="Tubulin/FtsZ_2-layer-sand-dom"/>
</dbReference>
<dbReference type="InterPro" id="IPR017975">
    <property type="entry name" value="Tubulin_CS"/>
</dbReference>
<dbReference type="SUPFAM" id="SSF52490">
    <property type="entry name" value="Tubulin nucleotide-binding domain-like"/>
    <property type="match status" value="1"/>
</dbReference>
<dbReference type="InterPro" id="IPR000217">
    <property type="entry name" value="Tubulin"/>
</dbReference>
<dbReference type="EMBL" id="JAFNEN010000295">
    <property type="protein sequence ID" value="KAG8186625.1"/>
    <property type="molecule type" value="Genomic_DNA"/>
</dbReference>
<accession>A0AAV6UQV6</accession>
<comment type="similarity">
    <text evidence="1 5">Belongs to the tubulin family.</text>
</comment>
<gene>
    <name evidence="8" type="ORF">JTE90_021777</name>
</gene>
<dbReference type="Gene3D" id="1.10.287.600">
    <property type="entry name" value="Helix hairpin bin"/>
    <property type="match status" value="1"/>
</dbReference>
<dbReference type="PRINTS" id="PR01161">
    <property type="entry name" value="TUBULIN"/>
</dbReference>
<dbReference type="SMART" id="SM00864">
    <property type="entry name" value="Tubulin"/>
    <property type="match status" value="1"/>
</dbReference>
<dbReference type="InterPro" id="IPR023123">
    <property type="entry name" value="Tubulin_C"/>
</dbReference>
<evidence type="ECO:0000259" key="6">
    <source>
        <dbReference type="SMART" id="SM00864"/>
    </source>
</evidence>
<dbReference type="InterPro" id="IPR036525">
    <property type="entry name" value="Tubulin/FtsZ_GTPase_sf"/>
</dbReference>